<accession>A0ABU8XWX2</accession>
<dbReference type="RefSeq" id="WP_418161279.1">
    <property type="nucleotide sequence ID" value="NZ_JBBLZC010000027.1"/>
</dbReference>
<keyword evidence="2" id="KW-0472">Membrane</keyword>
<evidence type="ECO:0000313" key="3">
    <source>
        <dbReference type="EMBL" id="MEK0085429.1"/>
    </source>
</evidence>
<keyword evidence="1" id="KW-0175">Coiled coil</keyword>
<keyword evidence="2" id="KW-1133">Transmembrane helix</keyword>
<feature type="transmembrane region" description="Helical" evidence="2">
    <location>
        <begin position="21"/>
        <end position="40"/>
    </location>
</feature>
<comment type="caution">
    <text evidence="3">The sequence shown here is derived from an EMBL/GenBank/DDBJ whole genome shotgun (WGS) entry which is preliminary data.</text>
</comment>
<organism evidence="3 4">
    <name type="scientific">Benzoatithermus flavus</name>
    <dbReference type="NCBI Taxonomy" id="3108223"/>
    <lineage>
        <taxon>Bacteria</taxon>
        <taxon>Pseudomonadati</taxon>
        <taxon>Pseudomonadota</taxon>
        <taxon>Alphaproteobacteria</taxon>
        <taxon>Geminicoccales</taxon>
        <taxon>Geminicoccaceae</taxon>
        <taxon>Benzoatithermus</taxon>
    </lineage>
</organism>
<dbReference type="EMBL" id="JBBLZC010000027">
    <property type="protein sequence ID" value="MEK0085429.1"/>
    <property type="molecule type" value="Genomic_DNA"/>
</dbReference>
<keyword evidence="4" id="KW-1185">Reference proteome</keyword>
<keyword evidence="2" id="KW-0812">Transmembrane</keyword>
<gene>
    <name evidence="3" type="ORF">U1T56_19935</name>
</gene>
<feature type="coiled-coil region" evidence="1">
    <location>
        <begin position="44"/>
        <end position="92"/>
    </location>
</feature>
<name>A0ABU8XWX2_9PROT</name>
<protein>
    <submittedName>
        <fullName evidence="3">Uncharacterized protein</fullName>
    </submittedName>
</protein>
<dbReference type="Proteomes" id="UP001375743">
    <property type="component" value="Unassembled WGS sequence"/>
</dbReference>
<evidence type="ECO:0000256" key="2">
    <source>
        <dbReference type="SAM" id="Phobius"/>
    </source>
</evidence>
<reference evidence="3 4" key="1">
    <citation type="submission" date="2024-01" db="EMBL/GenBank/DDBJ databases">
        <title>Multi-omics insights into the function and evolution of sodium benzoate biodegradation pathways in Benzoatithermus flavus gen. nov., sp. nov. from hot spring.</title>
        <authorList>
            <person name="Hu C.-J."/>
            <person name="Li W.-J."/>
        </authorList>
    </citation>
    <scope>NUCLEOTIDE SEQUENCE [LARGE SCALE GENOMIC DNA]</scope>
    <source>
        <strain evidence="3 4">SYSU G07066</strain>
    </source>
</reference>
<sequence>MEILSTFAGTRRSRRQQAFWRAIRWGMLALCIVGGSFGSYRVGVSKSRAEVERLEHDLSAMRELNRQMSERIARAEQQAEGAITRYAQLQQTYRNEVPRGELRQLVDLIDQRLRQGVPAARLRFVLQQATTERRCDKEVETKRVPVHTPTSTGAVSTVGFAENRITVSGEGSPARTAEGKPEPFFDPGQPVTLRFLEIDGDVGTIEGTLPLTHAVVLGSNEYLFAIKASDKQQGQIDVTVQRCAFP</sequence>
<evidence type="ECO:0000256" key="1">
    <source>
        <dbReference type="SAM" id="Coils"/>
    </source>
</evidence>
<evidence type="ECO:0000313" key="4">
    <source>
        <dbReference type="Proteomes" id="UP001375743"/>
    </source>
</evidence>
<proteinExistence type="predicted"/>